<evidence type="ECO:0000313" key="1">
    <source>
        <dbReference type="EMBL" id="CAA2967838.1"/>
    </source>
</evidence>
<name>A0A8S0QJ12_OLEEU</name>
<proteinExistence type="predicted"/>
<keyword evidence="2" id="KW-1185">Reference proteome</keyword>
<dbReference type="Gramene" id="OE9A001133T1">
    <property type="protein sequence ID" value="OE9A001133C1"/>
    <property type="gene ID" value="OE9A001133"/>
</dbReference>
<protein>
    <submittedName>
        <fullName evidence="1">Uncharacterized protein</fullName>
    </submittedName>
</protein>
<accession>A0A8S0QJ12</accession>
<organism evidence="1 2">
    <name type="scientific">Olea europaea subsp. europaea</name>
    <dbReference type="NCBI Taxonomy" id="158383"/>
    <lineage>
        <taxon>Eukaryota</taxon>
        <taxon>Viridiplantae</taxon>
        <taxon>Streptophyta</taxon>
        <taxon>Embryophyta</taxon>
        <taxon>Tracheophyta</taxon>
        <taxon>Spermatophyta</taxon>
        <taxon>Magnoliopsida</taxon>
        <taxon>eudicotyledons</taxon>
        <taxon>Gunneridae</taxon>
        <taxon>Pentapetalae</taxon>
        <taxon>asterids</taxon>
        <taxon>lamiids</taxon>
        <taxon>Lamiales</taxon>
        <taxon>Oleaceae</taxon>
        <taxon>Oleeae</taxon>
        <taxon>Olea</taxon>
    </lineage>
</organism>
<dbReference type="AlphaFoldDB" id="A0A8S0QJ12"/>
<gene>
    <name evidence="1" type="ORF">OLEA9_A001133</name>
</gene>
<dbReference type="OrthoDB" id="282149at2759"/>
<evidence type="ECO:0000313" key="2">
    <source>
        <dbReference type="Proteomes" id="UP000594638"/>
    </source>
</evidence>
<sequence>MTLLYLDSELMEPESLRDNRPYGECAKEQNPKISSECVGLRETYFNCKRGQDPGLLLLFLLKCWMAADDDLEKPGCCCLFLRLFAAADSLMDLYFWAQRGLILAATLRHKEIRILCGVEHDDLKRLDTVWTQPDFQAILGTVCRPCPGRVLATAGTQPDFQAILGTVCRPCPGRVLATAGTQPHFQAILGSFCARCAGHVRDASWPRQGRSLIFRQFWAPCAGHVRDASWPLQGRSLIFRQFWAPCAGHVRDASWPLQGRSLIFRQFWAPCAGHVRDASWPRQGT</sequence>
<dbReference type="Proteomes" id="UP000594638">
    <property type="component" value="Unassembled WGS sequence"/>
</dbReference>
<dbReference type="EMBL" id="CACTIH010001892">
    <property type="protein sequence ID" value="CAA2967838.1"/>
    <property type="molecule type" value="Genomic_DNA"/>
</dbReference>
<reference evidence="1 2" key="1">
    <citation type="submission" date="2019-12" db="EMBL/GenBank/DDBJ databases">
        <authorList>
            <person name="Alioto T."/>
            <person name="Alioto T."/>
            <person name="Gomez Garrido J."/>
        </authorList>
    </citation>
    <scope>NUCLEOTIDE SEQUENCE [LARGE SCALE GENOMIC DNA]</scope>
</reference>
<comment type="caution">
    <text evidence="1">The sequence shown here is derived from an EMBL/GenBank/DDBJ whole genome shotgun (WGS) entry which is preliminary data.</text>
</comment>